<accession>A0A3P7U686</accession>
<keyword evidence="2" id="KW-1185">Reference proteome</keyword>
<reference evidence="3" key="2">
    <citation type="submission" date="2019-09" db="UniProtKB">
        <authorList>
            <consortium name="WormBaseParasite"/>
        </authorList>
    </citation>
    <scope>IDENTIFICATION</scope>
</reference>
<organism evidence="2 3">
    <name type="scientific">Heligmosomoides polygyrus</name>
    <name type="common">Parasitic roundworm</name>
    <dbReference type="NCBI Taxonomy" id="6339"/>
    <lineage>
        <taxon>Eukaryota</taxon>
        <taxon>Metazoa</taxon>
        <taxon>Ecdysozoa</taxon>
        <taxon>Nematoda</taxon>
        <taxon>Chromadorea</taxon>
        <taxon>Rhabditida</taxon>
        <taxon>Rhabditina</taxon>
        <taxon>Rhabditomorpha</taxon>
        <taxon>Strongyloidea</taxon>
        <taxon>Heligmosomidae</taxon>
        <taxon>Heligmosomoides</taxon>
    </lineage>
</organism>
<proteinExistence type="predicted"/>
<accession>A0A183F5I9</accession>
<reference evidence="1 2" key="1">
    <citation type="submission" date="2018-11" db="EMBL/GenBank/DDBJ databases">
        <authorList>
            <consortium name="Pathogen Informatics"/>
        </authorList>
    </citation>
    <scope>NUCLEOTIDE SEQUENCE [LARGE SCALE GENOMIC DNA]</scope>
</reference>
<evidence type="ECO:0000313" key="3">
    <source>
        <dbReference type="WBParaSite" id="HPBE_0000143101-mRNA-1"/>
    </source>
</evidence>
<dbReference type="WBParaSite" id="HPBE_0000143101-mRNA-1">
    <property type="protein sequence ID" value="HPBE_0000143101-mRNA-1"/>
    <property type="gene ID" value="HPBE_0000143101"/>
</dbReference>
<protein>
    <submittedName>
        <fullName evidence="3">RmlD_sub_bind domain-containing protein</fullName>
    </submittedName>
</protein>
<name>A0A183F5I9_HELPZ</name>
<dbReference type="Proteomes" id="UP000050761">
    <property type="component" value="Unassembled WGS sequence"/>
</dbReference>
<dbReference type="InterPro" id="IPR036291">
    <property type="entry name" value="NAD(P)-bd_dom_sf"/>
</dbReference>
<dbReference type="Gene3D" id="3.40.50.720">
    <property type="entry name" value="NAD(P)-binding Rossmann-like Domain"/>
    <property type="match status" value="1"/>
</dbReference>
<dbReference type="EMBL" id="UZAH01001567">
    <property type="protein sequence ID" value="VDO19814.1"/>
    <property type="molecule type" value="Genomic_DNA"/>
</dbReference>
<sequence length="146" mass="16612">MTYFNEKGWENINARITLPLTFDLDQPRNLLSKIITYKEIFDLPVSISILPDCFRALLSLMEKRFGGTLNLVNPEPISLYEIVRVYKEIVDPSIDPKPIGTSSERGQTLLATKGNCALDTTLLESLEDIPKSMTSLRANFEKMRQM</sequence>
<gene>
    <name evidence="1" type="ORF">HPBE_LOCUS1432</name>
</gene>
<evidence type="ECO:0000313" key="1">
    <source>
        <dbReference type="EMBL" id="VDO19814.1"/>
    </source>
</evidence>
<evidence type="ECO:0000313" key="2">
    <source>
        <dbReference type="Proteomes" id="UP000050761"/>
    </source>
</evidence>
<dbReference type="SUPFAM" id="SSF51735">
    <property type="entry name" value="NAD(P)-binding Rossmann-fold domains"/>
    <property type="match status" value="1"/>
</dbReference>
<dbReference type="OrthoDB" id="16464at2759"/>
<dbReference type="AlphaFoldDB" id="A0A183F5I9"/>